<reference evidence="3" key="1">
    <citation type="submission" date="2020-04" db="EMBL/GenBank/DDBJ databases">
        <authorList>
            <person name="Zhang T."/>
        </authorList>
    </citation>
    <scope>NUCLEOTIDE SEQUENCE</scope>
    <source>
        <strain evidence="3">HKST-UBA15</strain>
    </source>
</reference>
<feature type="transmembrane region" description="Helical" evidence="1">
    <location>
        <begin position="273"/>
        <end position="297"/>
    </location>
</feature>
<evidence type="ECO:0000313" key="3">
    <source>
        <dbReference type="EMBL" id="MCA9380539.1"/>
    </source>
</evidence>
<keyword evidence="1" id="KW-0812">Transmembrane</keyword>
<feature type="non-terminal residue" evidence="3">
    <location>
        <position position="1"/>
    </location>
</feature>
<dbReference type="Gene3D" id="3.90.550.10">
    <property type="entry name" value="Spore Coat Polysaccharide Biosynthesis Protein SpsA, Chain A"/>
    <property type="match status" value="1"/>
</dbReference>
<accession>A0A955L0T1</accession>
<keyword evidence="1" id="KW-0472">Membrane</keyword>
<dbReference type="InterPro" id="IPR001173">
    <property type="entry name" value="Glyco_trans_2-like"/>
</dbReference>
<dbReference type="Proteomes" id="UP000745577">
    <property type="component" value="Unassembled WGS sequence"/>
</dbReference>
<dbReference type="InterPro" id="IPR029044">
    <property type="entry name" value="Nucleotide-diphossugar_trans"/>
</dbReference>
<dbReference type="AlphaFoldDB" id="A0A955L0T1"/>
<proteinExistence type="predicted"/>
<keyword evidence="1" id="KW-1133">Transmembrane helix</keyword>
<evidence type="ECO:0000259" key="2">
    <source>
        <dbReference type="Pfam" id="PF00535"/>
    </source>
</evidence>
<feature type="domain" description="Glycosyltransferase 2-like" evidence="2">
    <location>
        <begin position="11"/>
        <end position="172"/>
    </location>
</feature>
<reference evidence="3" key="2">
    <citation type="journal article" date="2021" name="Microbiome">
        <title>Successional dynamics and alternative stable states in a saline activated sludge microbial community over 9 years.</title>
        <authorList>
            <person name="Wang Y."/>
            <person name="Ye J."/>
            <person name="Ju F."/>
            <person name="Liu L."/>
            <person name="Boyd J.A."/>
            <person name="Deng Y."/>
            <person name="Parks D.H."/>
            <person name="Jiang X."/>
            <person name="Yin X."/>
            <person name="Woodcroft B.J."/>
            <person name="Tyson G.W."/>
            <person name="Hugenholtz P."/>
            <person name="Polz M.F."/>
            <person name="Zhang T."/>
        </authorList>
    </citation>
    <scope>NUCLEOTIDE SEQUENCE</scope>
    <source>
        <strain evidence="3">HKST-UBA15</strain>
    </source>
</reference>
<dbReference type="EMBL" id="JAGQLL010000082">
    <property type="protein sequence ID" value="MCA9380539.1"/>
    <property type="molecule type" value="Genomic_DNA"/>
</dbReference>
<sequence length="321" mass="36312">PYITNLMKLGIIIPALNEEKKISTTISKIPKKINHIENIRILVIDDGSTDNTSLMAKNSGADVIKHNKNKGVGVAFQTGLEWALEKRVDILVNIDADGQFNPDDIPTMIKPILENETDVVVADRFKNGMPKDMPKGKYFGNKMMSFLISKLSGMELSDVSSGFRAFNKEAMYKLNLIGNFTYTQESILDLATKGLRIINQPVQVTYYKSRKSRVASNLFSYAMKTSLIIFRSFRDYSPLKFFGVSGLILFTLGLLLDLFSLQYYLRTGGFTPYVSVVLTGIYLNTFGFGIIVLGVIADMFDRVRRNQENILYLLKKERYEK</sequence>
<dbReference type="PANTHER" id="PTHR48090">
    <property type="entry name" value="UNDECAPRENYL-PHOSPHATE 4-DEOXY-4-FORMAMIDO-L-ARABINOSE TRANSFERASE-RELATED"/>
    <property type="match status" value="1"/>
</dbReference>
<dbReference type="Pfam" id="PF00535">
    <property type="entry name" value="Glycos_transf_2"/>
    <property type="match status" value="1"/>
</dbReference>
<dbReference type="SUPFAM" id="SSF53448">
    <property type="entry name" value="Nucleotide-diphospho-sugar transferases"/>
    <property type="match status" value="1"/>
</dbReference>
<protein>
    <submittedName>
        <fullName evidence="3">Glycosyltransferase family 2 protein</fullName>
    </submittedName>
</protein>
<comment type="caution">
    <text evidence="3">The sequence shown here is derived from an EMBL/GenBank/DDBJ whole genome shotgun (WGS) entry which is preliminary data.</text>
</comment>
<organism evidence="3 4">
    <name type="scientific">Candidatus Dojkabacteria bacterium</name>
    <dbReference type="NCBI Taxonomy" id="2099670"/>
    <lineage>
        <taxon>Bacteria</taxon>
        <taxon>Candidatus Dojkabacteria</taxon>
    </lineage>
</organism>
<dbReference type="PANTHER" id="PTHR48090:SF7">
    <property type="entry name" value="RFBJ PROTEIN"/>
    <property type="match status" value="1"/>
</dbReference>
<feature type="transmembrane region" description="Helical" evidence="1">
    <location>
        <begin position="241"/>
        <end position="261"/>
    </location>
</feature>
<name>A0A955L0T1_9BACT</name>
<evidence type="ECO:0000256" key="1">
    <source>
        <dbReference type="SAM" id="Phobius"/>
    </source>
</evidence>
<gene>
    <name evidence="3" type="ORF">KC675_05160</name>
</gene>
<evidence type="ECO:0000313" key="4">
    <source>
        <dbReference type="Proteomes" id="UP000745577"/>
    </source>
</evidence>
<dbReference type="InterPro" id="IPR050256">
    <property type="entry name" value="Glycosyltransferase_2"/>
</dbReference>
<dbReference type="CDD" id="cd04179">
    <property type="entry name" value="DPM_DPG-synthase_like"/>
    <property type="match status" value="1"/>
</dbReference>